<sequence>MINKWQRLSSNDKKKIYTVIVLILFTGLWTFYLNSFSSFMVYLSFILIIYPTQNSFQKKQLKDIHQMWELSEELQVSIETLSRISEIGILDLKATKQEGSGIYIPPRKKILKTLDYLNQLKEKKDDH</sequence>
<dbReference type="Proteomes" id="UP000664857">
    <property type="component" value="Unassembled WGS sequence"/>
</dbReference>
<organism evidence="2 3">
    <name type="scientific">Candidatus Vagococcus giribetii</name>
    <dbReference type="NCBI Taxonomy" id="2230876"/>
    <lineage>
        <taxon>Bacteria</taxon>
        <taxon>Bacillati</taxon>
        <taxon>Bacillota</taxon>
        <taxon>Bacilli</taxon>
        <taxon>Lactobacillales</taxon>
        <taxon>Enterococcaceae</taxon>
        <taxon>Vagococcus</taxon>
    </lineage>
</organism>
<keyword evidence="3" id="KW-1185">Reference proteome</keyword>
<keyword evidence="1" id="KW-0812">Transmembrane</keyword>
<evidence type="ECO:0000256" key="1">
    <source>
        <dbReference type="SAM" id="Phobius"/>
    </source>
</evidence>
<protein>
    <submittedName>
        <fullName evidence="2">Uncharacterized protein</fullName>
    </submittedName>
</protein>
<dbReference type="EMBL" id="JAFLVX010000011">
    <property type="protein sequence ID" value="MBO0476206.1"/>
    <property type="molecule type" value="Genomic_DNA"/>
</dbReference>
<evidence type="ECO:0000313" key="3">
    <source>
        <dbReference type="Proteomes" id="UP000664857"/>
    </source>
</evidence>
<name>A0ABS3HR34_9ENTE</name>
<comment type="caution">
    <text evidence="2">The sequence shown here is derived from an EMBL/GenBank/DDBJ whole genome shotgun (WGS) entry which is preliminary data.</text>
</comment>
<keyword evidence="1" id="KW-0472">Membrane</keyword>
<evidence type="ECO:0000313" key="2">
    <source>
        <dbReference type="EMBL" id="MBO0476206.1"/>
    </source>
</evidence>
<feature type="transmembrane region" description="Helical" evidence="1">
    <location>
        <begin position="16"/>
        <end position="33"/>
    </location>
</feature>
<dbReference type="RefSeq" id="WP_206965132.1">
    <property type="nucleotide sequence ID" value="NZ_JAFLVX010000011.1"/>
</dbReference>
<keyword evidence="1" id="KW-1133">Transmembrane helix</keyword>
<reference evidence="2 3" key="1">
    <citation type="submission" date="2021-03" db="EMBL/GenBank/DDBJ databases">
        <title>Enterococcal diversity collection.</title>
        <authorList>
            <person name="Gilmore M.S."/>
            <person name="Schwartzman J."/>
            <person name="Van Tyne D."/>
            <person name="Martin M."/>
            <person name="Earl A.M."/>
            <person name="Manson A.L."/>
            <person name="Straub T."/>
            <person name="Salamzade R."/>
            <person name="Saavedra J."/>
            <person name="Lebreton F."/>
            <person name="Prichula J."/>
            <person name="Schaufler K."/>
            <person name="Gaca A."/>
            <person name="Sgardioli B."/>
            <person name="Wagenaar J."/>
            <person name="Strong T."/>
        </authorList>
    </citation>
    <scope>NUCLEOTIDE SEQUENCE [LARGE SCALE GENOMIC DNA]</scope>
    <source>
        <strain evidence="2 3">DIV0080</strain>
    </source>
</reference>
<accession>A0ABS3HR34</accession>
<gene>
    <name evidence="2" type="ORF">DOK76_03935</name>
</gene>
<proteinExistence type="predicted"/>